<dbReference type="EMBL" id="CM022223">
    <property type="protein sequence ID" value="KAF7056530.1"/>
    <property type="molecule type" value="Genomic_DNA"/>
</dbReference>
<evidence type="ECO:0000313" key="1">
    <source>
        <dbReference type="EMBL" id="KAF7056530.1"/>
    </source>
</evidence>
<comment type="caution">
    <text evidence="1">The sequence shown here is derived from an EMBL/GenBank/DDBJ whole genome shotgun (WGS) entry which is preliminary data.</text>
</comment>
<reference evidence="1" key="2">
    <citation type="submission" date="2020-03" db="EMBL/GenBank/DDBJ databases">
        <title>The second near-complete assembly of the hexaploid bread wheat (Triticum aestivum) genome.</title>
        <authorList>
            <person name="Zimin A.V."/>
            <person name="Puiu D."/>
            <person name="Shumante A."/>
            <person name="Alonge M."/>
            <person name="Salzberg S.L."/>
        </authorList>
    </citation>
    <scope>NUCLEOTIDE SEQUENCE</scope>
    <source>
        <tissue evidence="1">Leaf</tissue>
    </source>
</reference>
<accession>A0A9R1KJW7</accession>
<sequence>PCPSHPAWRHSQYPQRPLGRRLIPPLGHLSCAGNNVSGVLTSISGSTMRDTNMLLLMLVGYFRTYRKQNMLSSTIFMLVRIQN</sequence>
<reference evidence="1" key="1">
    <citation type="journal article" date="2017" name="Gigascience">
        <title>The first near-complete assembly of the hexaploid bread wheat genome, Triticum aestivum.</title>
        <authorList>
            <person name="Zimin A.V."/>
            <person name="Puiu D."/>
            <person name="Hall R."/>
            <person name="Kingan S."/>
            <person name="Clavijo B.J."/>
            <person name="Salzberg S.L."/>
        </authorList>
    </citation>
    <scope>NUCLEOTIDE SEQUENCE</scope>
    <source>
        <tissue evidence="1">Leaf</tissue>
    </source>
</reference>
<organism evidence="1">
    <name type="scientific">Triticum aestivum</name>
    <name type="common">Wheat</name>
    <dbReference type="NCBI Taxonomy" id="4565"/>
    <lineage>
        <taxon>Eukaryota</taxon>
        <taxon>Viridiplantae</taxon>
        <taxon>Streptophyta</taxon>
        <taxon>Embryophyta</taxon>
        <taxon>Tracheophyta</taxon>
        <taxon>Spermatophyta</taxon>
        <taxon>Magnoliopsida</taxon>
        <taxon>Liliopsida</taxon>
        <taxon>Poales</taxon>
        <taxon>Poaceae</taxon>
        <taxon>BOP clade</taxon>
        <taxon>Pooideae</taxon>
        <taxon>Triticodae</taxon>
        <taxon>Triticeae</taxon>
        <taxon>Triticinae</taxon>
        <taxon>Triticum</taxon>
    </lineage>
</organism>
<proteinExistence type="predicted"/>
<protein>
    <submittedName>
        <fullName evidence="1">Uncharacterized protein</fullName>
    </submittedName>
</protein>
<gene>
    <name evidence="1" type="ORF">CFC21_063928</name>
</gene>
<name>A0A9R1KJW7_WHEAT</name>
<dbReference type="Proteomes" id="UP000815260">
    <property type="component" value="Chromosome 5A"/>
</dbReference>
<feature type="non-terminal residue" evidence="1">
    <location>
        <position position="1"/>
    </location>
</feature>
<feature type="non-terminal residue" evidence="1">
    <location>
        <position position="83"/>
    </location>
</feature>
<dbReference type="AlphaFoldDB" id="A0A9R1KJW7"/>